<dbReference type="InterPro" id="IPR024042">
    <property type="entry name" value="TM1646-like_dom_sf"/>
</dbReference>
<dbReference type="SUPFAM" id="SSF158397">
    <property type="entry name" value="TM1646-like"/>
    <property type="match status" value="1"/>
</dbReference>
<dbReference type="RefSeq" id="WP_029334571.1">
    <property type="nucleotide sequence ID" value="NZ_UGGP01000001.1"/>
</dbReference>
<sequence length="147" mass="16664">MDIRRIMETQSLLGAGKAKKPDVEPGVSFSNVIGQKREDREHERFQRQIAAIHEQGELLAESQTVESLAEYKQLIKDFMKDAVDAALRLEDKRGFNRRGRAKIYKIVEQVDQKLLALTDQVISGEASRLSLLDQVGEIRGLLVNVYV</sequence>
<protein>
    <submittedName>
        <fullName evidence="1">Protein of uncharacterized function (DUF327)</fullName>
    </submittedName>
</protein>
<dbReference type="InterPro" id="IPR005585">
    <property type="entry name" value="DUF327"/>
</dbReference>
<dbReference type="EMBL" id="UGGP01000001">
    <property type="protein sequence ID" value="STO07521.1"/>
    <property type="molecule type" value="Genomic_DNA"/>
</dbReference>
<name>A0A377FRR4_9BACL</name>
<dbReference type="Gene3D" id="1.20.120.490">
    <property type="entry name" value="Hypothetical protein TM1646-like domain"/>
    <property type="match status" value="1"/>
</dbReference>
<reference evidence="1 2" key="1">
    <citation type="submission" date="2018-06" db="EMBL/GenBank/DDBJ databases">
        <authorList>
            <consortium name="Pathogen Informatics"/>
            <person name="Doyle S."/>
        </authorList>
    </citation>
    <scope>NUCLEOTIDE SEQUENCE [LARGE SCALE GENOMIC DNA]</scope>
    <source>
        <strain evidence="1 2">NCTC13163</strain>
    </source>
</reference>
<dbReference type="Proteomes" id="UP000254060">
    <property type="component" value="Unassembled WGS sequence"/>
</dbReference>
<proteinExistence type="predicted"/>
<dbReference type="Pfam" id="PF03885">
    <property type="entry name" value="DUF327"/>
    <property type="match status" value="1"/>
</dbReference>
<dbReference type="OrthoDB" id="1680946at2"/>
<organism evidence="1 2">
    <name type="scientific">Exiguobacterium aurantiacum</name>
    <dbReference type="NCBI Taxonomy" id="33987"/>
    <lineage>
        <taxon>Bacteria</taxon>
        <taxon>Bacillati</taxon>
        <taxon>Bacillota</taxon>
        <taxon>Bacilli</taxon>
        <taxon>Bacillales</taxon>
        <taxon>Bacillales Family XII. Incertae Sedis</taxon>
        <taxon>Exiguobacterium</taxon>
    </lineage>
</organism>
<dbReference type="STRING" id="1397694.GCA_000702585_01382"/>
<evidence type="ECO:0000313" key="1">
    <source>
        <dbReference type="EMBL" id="STO07521.1"/>
    </source>
</evidence>
<evidence type="ECO:0000313" key="2">
    <source>
        <dbReference type="Proteomes" id="UP000254060"/>
    </source>
</evidence>
<accession>A0A377FRR4</accession>
<dbReference type="AlphaFoldDB" id="A0A377FRR4"/>
<gene>
    <name evidence="1" type="ORF">NCTC13163_00868</name>
</gene>